<evidence type="ECO:0000256" key="8">
    <source>
        <dbReference type="ARBA" id="ARBA00022605"/>
    </source>
</evidence>
<dbReference type="AlphaFoldDB" id="A0A6A2VGK3"/>
<dbReference type="InterPro" id="IPR000192">
    <property type="entry name" value="Aminotrans_V_dom"/>
</dbReference>
<organism evidence="17 18">
    <name type="scientific">Bifidobacterium apri</name>
    <dbReference type="NCBI Taxonomy" id="1769423"/>
    <lineage>
        <taxon>Bacteria</taxon>
        <taxon>Bacillati</taxon>
        <taxon>Actinomycetota</taxon>
        <taxon>Actinomycetes</taxon>
        <taxon>Bifidobacteriales</taxon>
        <taxon>Bifidobacteriaceae</taxon>
        <taxon>Bifidobacterium</taxon>
    </lineage>
</organism>
<dbReference type="EC" id="2.6.1.52" evidence="5"/>
<comment type="cofactor">
    <cofactor evidence="1">
        <name>pyridoxal 5'-phosphate</name>
        <dbReference type="ChEBI" id="CHEBI:597326"/>
    </cofactor>
</comment>
<evidence type="ECO:0000256" key="15">
    <source>
        <dbReference type="ARBA" id="ARBA00049007"/>
    </source>
</evidence>
<dbReference type="InterPro" id="IPR015424">
    <property type="entry name" value="PyrdxlP-dep_Trfase"/>
</dbReference>
<evidence type="ECO:0000256" key="2">
    <source>
        <dbReference type="ARBA" id="ARBA00003483"/>
    </source>
</evidence>
<comment type="similarity">
    <text evidence="4">Belongs to the class-V pyridoxal-phosphate-dependent aminotransferase family. SerC subfamily.</text>
</comment>
<dbReference type="InterPro" id="IPR022278">
    <property type="entry name" value="Pser_aminoTfrase"/>
</dbReference>
<evidence type="ECO:0000256" key="4">
    <source>
        <dbReference type="ARBA" id="ARBA00006904"/>
    </source>
</evidence>
<dbReference type="InterPro" id="IPR015422">
    <property type="entry name" value="PyrdxlP-dep_Trfase_small"/>
</dbReference>
<dbReference type="GO" id="GO:0019265">
    <property type="term" value="P:glycine biosynthetic process, by transamination of glyoxylate"/>
    <property type="evidence" value="ECO:0007669"/>
    <property type="project" value="TreeGrafter"/>
</dbReference>
<dbReference type="Gene3D" id="3.40.640.10">
    <property type="entry name" value="Type I PLP-dependent aspartate aminotransferase-like (Major domain)"/>
    <property type="match status" value="1"/>
</dbReference>
<comment type="catalytic activity">
    <reaction evidence="14">
        <text>4-(phosphooxy)-L-threonine + 2-oxoglutarate = (R)-3-hydroxy-2-oxo-4-phosphooxybutanoate + L-glutamate</text>
        <dbReference type="Rhea" id="RHEA:16573"/>
        <dbReference type="ChEBI" id="CHEBI:16810"/>
        <dbReference type="ChEBI" id="CHEBI:29985"/>
        <dbReference type="ChEBI" id="CHEBI:58452"/>
        <dbReference type="ChEBI" id="CHEBI:58538"/>
        <dbReference type="EC" id="2.6.1.52"/>
    </reaction>
</comment>
<evidence type="ECO:0000256" key="1">
    <source>
        <dbReference type="ARBA" id="ARBA00001933"/>
    </source>
</evidence>
<dbReference type="GO" id="GO:0008615">
    <property type="term" value="P:pyridoxine biosynthetic process"/>
    <property type="evidence" value="ECO:0007669"/>
    <property type="project" value="UniProtKB-KW"/>
</dbReference>
<feature type="domain" description="Aminotransferase class V" evidence="16">
    <location>
        <begin position="163"/>
        <end position="364"/>
    </location>
</feature>
<sequence>MQASMTTICTADGSQSTRLATLASMSNTVTIPESMLPRDGRFGSGPSKIRPEQVQALDAGATKLLGTSHRQAPVKQLVGSIREGLAQFFNIPDGYEVVLGNGGATAFWDMACASLITRKAAFGVYGSFSEKFAIEADKTPFLEKPEMFRSEPGTYRLPELTEYVDTYCWAHNETSTGVAAPVKRIAGSVEQGAITLVDATSGAGVLSVDMSQCDAYYFSPQKAFGSDGGMWIAILSPAAIERAYALEESTKLEGARRWVPTFLSLKSAIDNSRKDQTLNTPAVATLIMLENQIRWLNDNGGLAWAHARCAKSASLLYQWAERSEYAHPFVEDESARSTATVTIDLDDAISAKQVIQALRDNGIVDTGGYRKLGRNQLRIGVFPSVEPSDIVALTKCVDYIVEHL</sequence>
<dbReference type="GO" id="GO:0008453">
    <property type="term" value="F:alanine-glyoxylate transaminase activity"/>
    <property type="evidence" value="ECO:0007669"/>
    <property type="project" value="TreeGrafter"/>
</dbReference>
<keyword evidence="7 17" id="KW-0032">Aminotransferase</keyword>
<evidence type="ECO:0000313" key="18">
    <source>
        <dbReference type="Proteomes" id="UP000440041"/>
    </source>
</evidence>
<keyword evidence="6" id="KW-0963">Cytoplasm</keyword>
<keyword evidence="11" id="KW-0664">Pyridoxine biosynthesis</keyword>
<dbReference type="Gene3D" id="3.90.1150.10">
    <property type="entry name" value="Aspartate Aminotransferase, domain 1"/>
    <property type="match status" value="1"/>
</dbReference>
<keyword evidence="9 17" id="KW-0808">Transferase</keyword>
<evidence type="ECO:0000256" key="5">
    <source>
        <dbReference type="ARBA" id="ARBA00013030"/>
    </source>
</evidence>
<comment type="function">
    <text evidence="2">Catalyzes the reversible conversion of 3-phosphohydroxypyruvate to phosphoserine and of 3-hydroxy-2-oxo-4-phosphonooxybutanoate to phosphohydroxythreonine.</text>
</comment>
<dbReference type="PANTHER" id="PTHR21152">
    <property type="entry name" value="AMINOTRANSFERASE CLASS V"/>
    <property type="match status" value="1"/>
</dbReference>
<evidence type="ECO:0000313" key="17">
    <source>
        <dbReference type="EMBL" id="KAB8300802.1"/>
    </source>
</evidence>
<dbReference type="PANTHER" id="PTHR21152:SF40">
    <property type="entry name" value="ALANINE--GLYOXYLATE AMINOTRANSFERASE"/>
    <property type="match status" value="1"/>
</dbReference>
<dbReference type="UniPathway" id="UPA00135">
    <property type="reaction ID" value="UER00197"/>
</dbReference>
<evidence type="ECO:0000256" key="6">
    <source>
        <dbReference type="ARBA" id="ARBA00022490"/>
    </source>
</evidence>
<evidence type="ECO:0000256" key="9">
    <source>
        <dbReference type="ARBA" id="ARBA00022679"/>
    </source>
</evidence>
<keyword evidence="10" id="KW-0663">Pyridoxal phosphate</keyword>
<keyword evidence="8" id="KW-0028">Amino-acid biosynthesis</keyword>
<proteinExistence type="inferred from homology"/>
<dbReference type="SUPFAM" id="SSF53383">
    <property type="entry name" value="PLP-dependent transferases"/>
    <property type="match status" value="1"/>
</dbReference>
<evidence type="ECO:0000256" key="3">
    <source>
        <dbReference type="ARBA" id="ARBA00005099"/>
    </source>
</evidence>
<evidence type="ECO:0000256" key="14">
    <source>
        <dbReference type="ARBA" id="ARBA00047630"/>
    </source>
</evidence>
<dbReference type="EMBL" id="WBSO01000002">
    <property type="protein sequence ID" value="KAB8300802.1"/>
    <property type="molecule type" value="Genomic_DNA"/>
</dbReference>
<evidence type="ECO:0000256" key="10">
    <source>
        <dbReference type="ARBA" id="ARBA00022898"/>
    </source>
</evidence>
<evidence type="ECO:0000256" key="11">
    <source>
        <dbReference type="ARBA" id="ARBA00023096"/>
    </source>
</evidence>
<dbReference type="Proteomes" id="UP000440041">
    <property type="component" value="Unassembled WGS sequence"/>
</dbReference>
<dbReference type="GO" id="GO:0006564">
    <property type="term" value="P:L-serine biosynthetic process"/>
    <property type="evidence" value="ECO:0007669"/>
    <property type="project" value="UniProtKB-KW"/>
</dbReference>
<dbReference type="InterPro" id="IPR015421">
    <property type="entry name" value="PyrdxlP-dep_Trfase_major"/>
</dbReference>
<name>A0A6A2VGK3_9BIFI</name>
<keyword evidence="12" id="KW-0718">Serine biosynthesis</keyword>
<gene>
    <name evidence="17" type="ORF">DSM100238_0529</name>
</gene>
<reference evidence="17 18" key="1">
    <citation type="submission" date="2019-09" db="EMBL/GenBank/DDBJ databases">
        <title>Characterization of the phylogenetic diversity of two novel species belonging to the genus Bifidobacterium: Bifidobacterium cebidarum sp. nov. and Bifidobacterium leontopitheci sp. nov.</title>
        <authorList>
            <person name="Lugli G.A."/>
            <person name="Duranti S."/>
            <person name="Milani C."/>
            <person name="Turroni F."/>
            <person name="Ventura M."/>
        </authorList>
    </citation>
    <scope>NUCLEOTIDE SEQUENCE [LARGE SCALE GENOMIC DNA]</scope>
    <source>
        <strain evidence="17 18">DSM 100238</strain>
    </source>
</reference>
<dbReference type="Pfam" id="PF00266">
    <property type="entry name" value="Aminotran_5"/>
    <property type="match status" value="1"/>
</dbReference>
<protein>
    <recommendedName>
        <fullName evidence="5">phosphoserine transaminase</fullName>
        <ecNumber evidence="5">2.6.1.52</ecNumber>
    </recommendedName>
    <alternativeName>
        <fullName evidence="13">Phosphohydroxythreonine aminotransferase</fullName>
    </alternativeName>
</protein>
<dbReference type="InterPro" id="IPR006272">
    <property type="entry name" value="Pser_aminoTfrase_mycobac"/>
</dbReference>
<dbReference type="PIRSF" id="PIRSF000525">
    <property type="entry name" value="SerC"/>
    <property type="match status" value="1"/>
</dbReference>
<comment type="caution">
    <text evidence="17">The sequence shown here is derived from an EMBL/GenBank/DDBJ whole genome shotgun (WGS) entry which is preliminary data.</text>
</comment>
<dbReference type="NCBIfam" id="TIGR01366">
    <property type="entry name" value="serC_3"/>
    <property type="match status" value="1"/>
</dbReference>
<comment type="pathway">
    <text evidence="3">Amino-acid biosynthesis; L-serine biosynthesis; L-serine from 3-phospho-D-glycerate: step 2/3.</text>
</comment>
<dbReference type="GO" id="GO:0004760">
    <property type="term" value="F:L-serine-pyruvate transaminase activity"/>
    <property type="evidence" value="ECO:0007669"/>
    <property type="project" value="TreeGrafter"/>
</dbReference>
<evidence type="ECO:0000259" key="16">
    <source>
        <dbReference type="Pfam" id="PF00266"/>
    </source>
</evidence>
<keyword evidence="18" id="KW-1185">Reference proteome</keyword>
<evidence type="ECO:0000256" key="12">
    <source>
        <dbReference type="ARBA" id="ARBA00023299"/>
    </source>
</evidence>
<evidence type="ECO:0000256" key="13">
    <source>
        <dbReference type="ARBA" id="ARBA00031421"/>
    </source>
</evidence>
<accession>A0A6A2VGK3</accession>
<comment type="catalytic activity">
    <reaction evidence="15">
        <text>O-phospho-L-serine + 2-oxoglutarate = 3-phosphooxypyruvate + L-glutamate</text>
        <dbReference type="Rhea" id="RHEA:14329"/>
        <dbReference type="ChEBI" id="CHEBI:16810"/>
        <dbReference type="ChEBI" id="CHEBI:18110"/>
        <dbReference type="ChEBI" id="CHEBI:29985"/>
        <dbReference type="ChEBI" id="CHEBI:57524"/>
        <dbReference type="EC" id="2.6.1.52"/>
    </reaction>
</comment>
<dbReference type="GO" id="GO:0004648">
    <property type="term" value="F:O-phospho-L-serine:2-oxoglutarate aminotransferase activity"/>
    <property type="evidence" value="ECO:0007669"/>
    <property type="project" value="UniProtKB-EC"/>
</dbReference>
<evidence type="ECO:0000256" key="7">
    <source>
        <dbReference type="ARBA" id="ARBA00022576"/>
    </source>
</evidence>